<evidence type="ECO:0000313" key="3">
    <source>
        <dbReference type="Proteomes" id="UP000799302"/>
    </source>
</evidence>
<feature type="compositionally biased region" description="Basic residues" evidence="1">
    <location>
        <begin position="249"/>
        <end position="259"/>
    </location>
</feature>
<name>A0A6A6U2C6_9PEZI</name>
<feature type="region of interest" description="Disordered" evidence="1">
    <location>
        <begin position="147"/>
        <end position="295"/>
    </location>
</feature>
<reference evidence="2" key="1">
    <citation type="journal article" date="2020" name="Stud. Mycol.">
        <title>101 Dothideomycetes genomes: a test case for predicting lifestyles and emergence of pathogens.</title>
        <authorList>
            <person name="Haridas S."/>
            <person name="Albert R."/>
            <person name="Binder M."/>
            <person name="Bloem J."/>
            <person name="Labutti K."/>
            <person name="Salamov A."/>
            <person name="Andreopoulos B."/>
            <person name="Baker S."/>
            <person name="Barry K."/>
            <person name="Bills G."/>
            <person name="Bluhm B."/>
            <person name="Cannon C."/>
            <person name="Castanera R."/>
            <person name="Culley D."/>
            <person name="Daum C."/>
            <person name="Ezra D."/>
            <person name="Gonzalez J."/>
            <person name="Henrissat B."/>
            <person name="Kuo A."/>
            <person name="Liang C."/>
            <person name="Lipzen A."/>
            <person name="Lutzoni F."/>
            <person name="Magnuson J."/>
            <person name="Mondo S."/>
            <person name="Nolan M."/>
            <person name="Ohm R."/>
            <person name="Pangilinan J."/>
            <person name="Park H.-J."/>
            <person name="Ramirez L."/>
            <person name="Alfaro M."/>
            <person name="Sun H."/>
            <person name="Tritt A."/>
            <person name="Yoshinaga Y."/>
            <person name="Zwiers L.-H."/>
            <person name="Turgeon B."/>
            <person name="Goodwin S."/>
            <person name="Spatafora J."/>
            <person name="Crous P."/>
            <person name="Grigoriev I."/>
        </authorList>
    </citation>
    <scope>NUCLEOTIDE SEQUENCE</scope>
    <source>
        <strain evidence="2">CBS 115976</strain>
    </source>
</reference>
<keyword evidence="3" id="KW-1185">Reference proteome</keyword>
<feature type="compositionally biased region" description="Basic and acidic residues" evidence="1">
    <location>
        <begin position="147"/>
        <end position="177"/>
    </location>
</feature>
<sequence length="295" mass="33429">MLKIVPGQEFEEGDPRKLFDELLLAAYYHNEHSNFDAAIMQVQANLQVPGLSTWYKCANMIIGLDSKAAWDEEADYWYHALRGAIARFDVEIKGKPEFTVLLDDLRDCLDDLTKQHPSFDEALAQQAYEDEKTSWDREEMAVLNEEFAERQREKAGAKAARTDLTEEEKNYKPKSLAERLGGSAVSEGHKPFKSPMKSKPDLDPPPKSPLPTRLVSNKNAVPKSPKTIGRTSKFETIDTLPAIYDTKPRKGRRELKKKKGDAIDIREMWHNDESGEKGKKDDETSADSEGTAEDR</sequence>
<evidence type="ECO:0000256" key="1">
    <source>
        <dbReference type="SAM" id="MobiDB-lite"/>
    </source>
</evidence>
<dbReference type="AlphaFoldDB" id="A0A6A6U2C6"/>
<evidence type="ECO:0000313" key="2">
    <source>
        <dbReference type="EMBL" id="KAF2666272.1"/>
    </source>
</evidence>
<proteinExistence type="predicted"/>
<feature type="compositionally biased region" description="Basic and acidic residues" evidence="1">
    <location>
        <begin position="260"/>
        <end position="283"/>
    </location>
</feature>
<accession>A0A6A6U2C6</accession>
<gene>
    <name evidence="2" type="ORF">BT63DRAFT_416666</name>
</gene>
<protein>
    <submittedName>
        <fullName evidence="2">Uncharacterized protein</fullName>
    </submittedName>
</protein>
<dbReference type="Proteomes" id="UP000799302">
    <property type="component" value="Unassembled WGS sequence"/>
</dbReference>
<organism evidence="2 3">
    <name type="scientific">Microthyrium microscopicum</name>
    <dbReference type="NCBI Taxonomy" id="703497"/>
    <lineage>
        <taxon>Eukaryota</taxon>
        <taxon>Fungi</taxon>
        <taxon>Dikarya</taxon>
        <taxon>Ascomycota</taxon>
        <taxon>Pezizomycotina</taxon>
        <taxon>Dothideomycetes</taxon>
        <taxon>Dothideomycetes incertae sedis</taxon>
        <taxon>Microthyriales</taxon>
        <taxon>Microthyriaceae</taxon>
        <taxon>Microthyrium</taxon>
    </lineage>
</organism>
<dbReference type="EMBL" id="MU004239">
    <property type="protein sequence ID" value="KAF2666272.1"/>
    <property type="molecule type" value="Genomic_DNA"/>
</dbReference>